<reference evidence="5" key="1">
    <citation type="submission" date="2016-11" db="EMBL/GenBank/DDBJ databases">
        <authorList>
            <person name="Jaros S."/>
            <person name="Januszkiewicz K."/>
            <person name="Wedrychowicz H."/>
        </authorList>
    </citation>
    <scope>NUCLEOTIDE SEQUENCE [LARGE SCALE GENOMIC DNA]</scope>
    <source>
        <strain evidence="5">DSM 4029</strain>
    </source>
</reference>
<organism evidence="4 5">
    <name type="scientific">Bittarella massiliensis</name>
    <name type="common">ex Durand et al. 2017</name>
    <dbReference type="NCBI Taxonomy" id="1720313"/>
    <lineage>
        <taxon>Bacteria</taxon>
        <taxon>Bacillati</taxon>
        <taxon>Bacillota</taxon>
        <taxon>Clostridia</taxon>
        <taxon>Eubacteriales</taxon>
        <taxon>Oscillospiraceae</taxon>
        <taxon>Bittarella (ex Durand et al. 2017)</taxon>
    </lineage>
</organism>
<dbReference type="EMBL" id="FQVY01000005">
    <property type="protein sequence ID" value="SHG57802.1"/>
    <property type="molecule type" value="Genomic_DNA"/>
</dbReference>
<dbReference type="RefSeq" id="WP_021660132.1">
    <property type="nucleotide sequence ID" value="NZ_FQVY01000005.1"/>
</dbReference>
<dbReference type="AlphaFoldDB" id="A0AAQ1MFF7"/>
<evidence type="ECO:0000256" key="1">
    <source>
        <dbReference type="SAM" id="Coils"/>
    </source>
</evidence>
<dbReference type="InterPro" id="IPR005094">
    <property type="entry name" value="Endonuclease_MobA/VirD2"/>
</dbReference>
<feature type="domain" description="MobA/VirD2-like nuclease" evidence="3">
    <location>
        <begin position="71"/>
        <end position="191"/>
    </location>
</feature>
<name>A0AAQ1MFF7_9FIRM</name>
<dbReference type="Pfam" id="PF03432">
    <property type="entry name" value="Relaxase"/>
    <property type="match status" value="1"/>
</dbReference>
<keyword evidence="1" id="KW-0175">Coiled coil</keyword>
<feature type="region of interest" description="Disordered" evidence="2">
    <location>
        <begin position="447"/>
        <end position="483"/>
    </location>
</feature>
<evidence type="ECO:0000256" key="2">
    <source>
        <dbReference type="SAM" id="MobiDB-lite"/>
    </source>
</evidence>
<feature type="coiled-coil region" evidence="1">
    <location>
        <begin position="413"/>
        <end position="440"/>
    </location>
</feature>
<evidence type="ECO:0000259" key="3">
    <source>
        <dbReference type="Pfam" id="PF03432"/>
    </source>
</evidence>
<sequence length="483" mass="56157">MATTSIWRVHGWLGKLVLYVENPDKTENPAFYEKPAMTQRETQGLSDVIEYAVQQEKTEKAETDDEGVKIMQQFVSGVNCTPMTARDEMIAVKKRFGKEGGVVAYHGYQSFAPGEATPEMAHEIGLRLAKKLWGERYQVLVATHLDKENHLHNHFVLNTVSFVDGIKFYRSEKDYYDMQKESDRLCREYGLSVIENPKRGKSKHYGEWRAEQEGRPTWRGLIKNDVDTAIRRSMTERQFFHALKEMGYEIKTGKDISVRPQGKERFFRLARNLGAGYTIEGIRRRILAQTRPERPAPRPEEKRYRLKGSLTKTKKATGFRALYFHYCYLLGIFPKHKPPQHRRLPFSYREDLIRAKELSDEVRLLAKHHIDTAEQLSAFQSGVESRIQEAMSSRKALYRKLRTKPVMQDEEKQAKIKAEISALSGQLKELRREVKLCEDVAVRSQTIRNKMEAAREEEKSKGKEREQDVQFRRRGGTNRANEP</sequence>
<evidence type="ECO:0000313" key="5">
    <source>
        <dbReference type="Proteomes" id="UP000184089"/>
    </source>
</evidence>
<feature type="compositionally biased region" description="Basic and acidic residues" evidence="2">
    <location>
        <begin position="449"/>
        <end position="471"/>
    </location>
</feature>
<proteinExistence type="predicted"/>
<comment type="caution">
    <text evidence="4">The sequence shown here is derived from an EMBL/GenBank/DDBJ whole genome shotgun (WGS) entry which is preliminary data.</text>
</comment>
<accession>A0AAQ1MFF7</accession>
<protein>
    <submittedName>
        <fullName evidence="4">Relaxase/Mobilisation nuclease domain-containing protein</fullName>
    </submittedName>
</protein>
<gene>
    <name evidence="4" type="ORF">SAMN05444424_2752</name>
</gene>
<evidence type="ECO:0000313" key="4">
    <source>
        <dbReference type="EMBL" id="SHG57802.1"/>
    </source>
</evidence>
<dbReference type="Proteomes" id="UP000184089">
    <property type="component" value="Unassembled WGS sequence"/>
</dbReference>